<dbReference type="Gene3D" id="1.25.40.10">
    <property type="entry name" value="Tetratricopeptide repeat domain"/>
    <property type="match status" value="1"/>
</dbReference>
<gene>
    <name evidence="1" type="ORF">PN838_18615</name>
</gene>
<sequence>MAQAQLDEFCVNNYSNCLRLVEQKLAEQPKSKIEFYKLKMYQLDSLYYLGKYQQLDIEMGKLINASRLPKVVELKIHIYSAKLKIGQKDDPERKAHLAKAQLIFQALLKTGDDPNTLIDYANLHIYLGQYTEGIRLLKQLERKFSDHKNANIIAKVAINLGNLYLLTGDLVKAQTQYLVAMEHSRKAGLINVNIIANYNYGRTFQKLEQNSKAIAIF</sequence>
<dbReference type="Proteomes" id="UP001528411">
    <property type="component" value="Unassembled WGS sequence"/>
</dbReference>
<dbReference type="EMBL" id="JAQOMS010000002">
    <property type="protein sequence ID" value="MDC2890398.1"/>
    <property type="molecule type" value="Genomic_DNA"/>
</dbReference>
<organism evidence="1 2">
    <name type="scientific">Psychrosphaera algicola</name>
    <dbReference type="NCBI Taxonomy" id="3023714"/>
    <lineage>
        <taxon>Bacteria</taxon>
        <taxon>Pseudomonadati</taxon>
        <taxon>Pseudomonadota</taxon>
        <taxon>Gammaproteobacteria</taxon>
        <taxon>Alteromonadales</taxon>
        <taxon>Pseudoalteromonadaceae</taxon>
        <taxon>Psychrosphaera</taxon>
    </lineage>
</organism>
<dbReference type="SUPFAM" id="SSF48452">
    <property type="entry name" value="TPR-like"/>
    <property type="match status" value="1"/>
</dbReference>
<dbReference type="RefSeq" id="WP_272181605.1">
    <property type="nucleotide sequence ID" value="NZ_JAQOMS010000002.1"/>
</dbReference>
<protein>
    <submittedName>
        <fullName evidence="1">Tetratricopeptide repeat protein</fullName>
    </submittedName>
</protein>
<comment type="caution">
    <text evidence="1">The sequence shown here is derived from an EMBL/GenBank/DDBJ whole genome shotgun (WGS) entry which is preliminary data.</text>
</comment>
<evidence type="ECO:0000313" key="2">
    <source>
        <dbReference type="Proteomes" id="UP001528411"/>
    </source>
</evidence>
<evidence type="ECO:0000313" key="1">
    <source>
        <dbReference type="EMBL" id="MDC2890398.1"/>
    </source>
</evidence>
<keyword evidence="2" id="KW-1185">Reference proteome</keyword>
<accession>A0ABT5FGU3</accession>
<dbReference type="InterPro" id="IPR011990">
    <property type="entry name" value="TPR-like_helical_dom_sf"/>
</dbReference>
<proteinExistence type="predicted"/>
<name>A0ABT5FGU3_9GAMM</name>
<reference evidence="1 2" key="1">
    <citation type="submission" date="2023-01" db="EMBL/GenBank/DDBJ databases">
        <title>Psychrosphaera sp. nov., isolated from marine algae.</title>
        <authorList>
            <person name="Bayburt H."/>
            <person name="Choi B.J."/>
            <person name="Kim J.M."/>
            <person name="Choi D.G."/>
            <person name="Jeon C.O."/>
        </authorList>
    </citation>
    <scope>NUCLEOTIDE SEQUENCE [LARGE SCALE GENOMIC DNA]</scope>
    <source>
        <strain evidence="1 2">G1-22</strain>
    </source>
</reference>